<dbReference type="Proteomes" id="UP000216300">
    <property type="component" value="Unassembled WGS sequence"/>
</dbReference>
<dbReference type="PANTHER" id="PTHR34351:SF1">
    <property type="entry name" value="SLR1927 PROTEIN"/>
    <property type="match status" value="1"/>
</dbReference>
<dbReference type="Pfam" id="PF01882">
    <property type="entry name" value="DUF58"/>
    <property type="match status" value="1"/>
</dbReference>
<evidence type="ECO:0000313" key="4">
    <source>
        <dbReference type="Proteomes" id="UP000216300"/>
    </source>
</evidence>
<sequence>MRNPWRILTGRGRVFLIAGLVLTVAMLAIGQRDVVWLGLLLLILPIVALILIGRSKLQLSCERRLSEGQVAVGDEVTGELLLSKSGAHPSGLLQFEDRVPPELGIPTRFSIHHAEPNWTRDIAYTMYASKRGRFQTGPLMIRSVDPFGLVRTERRFKATSEVLVTPRIHILPSLRQLAGTGAQGDTSPQRLGVTGQDDILIREYRHGDDVRRVHWRHSARRGELMVRREEQSWDPSINLLLDNRLANHTGEGEHGSFEWAVSAAASISKHFVQDGYSISVFDSSGVIHDGANDPGHPAARDRSLLLQFIDIDVRNSTTMNKAMDAITTHRQGQMLVAVLGRITAQDAQQLVRAGRTRGQGVAIVLEVDSWVIRSQRASSEAQLAHKDGIRVLREAGWKVAVARHDVTVPQAWQQLEALGVGA</sequence>
<accession>A0A255ENX1</accession>
<dbReference type="OrthoDB" id="9812729at2"/>
<keyword evidence="1" id="KW-0472">Membrane</keyword>
<organism evidence="3 4">
    <name type="scientific">Parenemella sanctibonifatiensis</name>
    <dbReference type="NCBI Taxonomy" id="2016505"/>
    <lineage>
        <taxon>Bacteria</taxon>
        <taxon>Bacillati</taxon>
        <taxon>Actinomycetota</taxon>
        <taxon>Actinomycetes</taxon>
        <taxon>Propionibacteriales</taxon>
        <taxon>Propionibacteriaceae</taxon>
        <taxon>Parenemella</taxon>
    </lineage>
</organism>
<name>A0A255ENX1_9ACTN</name>
<feature type="transmembrane region" description="Helical" evidence="1">
    <location>
        <begin position="35"/>
        <end position="53"/>
    </location>
</feature>
<keyword evidence="1" id="KW-0812">Transmembrane</keyword>
<protein>
    <submittedName>
        <fullName evidence="3">DUF58 domain-containing protein</fullName>
    </submittedName>
</protein>
<proteinExistence type="predicted"/>
<dbReference type="RefSeq" id="WP_094454791.1">
    <property type="nucleotide sequence ID" value="NZ_NMVJ01000008.1"/>
</dbReference>
<dbReference type="PANTHER" id="PTHR34351">
    <property type="entry name" value="SLR1927 PROTEIN-RELATED"/>
    <property type="match status" value="1"/>
</dbReference>
<reference evidence="3 4" key="1">
    <citation type="submission" date="2017-07" db="EMBL/GenBank/DDBJ databases">
        <title>Draft whole genome sequences of clinical Proprionibacteriaceae strains.</title>
        <authorList>
            <person name="Bernier A.-M."/>
            <person name="Bernard K."/>
            <person name="Domingo M.-C."/>
        </authorList>
    </citation>
    <scope>NUCLEOTIDE SEQUENCE [LARGE SCALE GENOMIC DNA]</scope>
    <source>
        <strain evidence="3 4">NML 150081</strain>
    </source>
</reference>
<dbReference type="InterPro" id="IPR002881">
    <property type="entry name" value="DUF58"/>
</dbReference>
<feature type="transmembrane region" description="Helical" evidence="1">
    <location>
        <begin position="12"/>
        <end position="29"/>
    </location>
</feature>
<keyword evidence="1" id="KW-1133">Transmembrane helix</keyword>
<gene>
    <name evidence="3" type="ORF">CGZ91_09945</name>
</gene>
<feature type="domain" description="DUF58" evidence="2">
    <location>
        <begin position="201"/>
        <end position="365"/>
    </location>
</feature>
<comment type="caution">
    <text evidence="3">The sequence shown here is derived from an EMBL/GenBank/DDBJ whole genome shotgun (WGS) entry which is preliminary data.</text>
</comment>
<evidence type="ECO:0000256" key="1">
    <source>
        <dbReference type="SAM" id="Phobius"/>
    </source>
</evidence>
<evidence type="ECO:0000313" key="3">
    <source>
        <dbReference type="EMBL" id="OYN89823.1"/>
    </source>
</evidence>
<keyword evidence="4" id="KW-1185">Reference proteome</keyword>
<dbReference type="EMBL" id="NMVJ01000008">
    <property type="protein sequence ID" value="OYN89823.1"/>
    <property type="molecule type" value="Genomic_DNA"/>
</dbReference>
<dbReference type="AlphaFoldDB" id="A0A255ENX1"/>
<evidence type="ECO:0000259" key="2">
    <source>
        <dbReference type="Pfam" id="PF01882"/>
    </source>
</evidence>